<evidence type="ECO:0000259" key="1">
    <source>
        <dbReference type="Pfam" id="PF16289"/>
    </source>
</evidence>
<accession>A0ABR7YJV3</accession>
<feature type="domain" description="DUF4935" evidence="1">
    <location>
        <begin position="4"/>
        <end position="155"/>
    </location>
</feature>
<dbReference type="RefSeq" id="WP_190992724.1">
    <property type="nucleotide sequence ID" value="NZ_JACOIK010000001.1"/>
</dbReference>
<dbReference type="Proteomes" id="UP000602759">
    <property type="component" value="Unassembled WGS sequence"/>
</dbReference>
<reference evidence="2 3" key="1">
    <citation type="submission" date="2020-08" db="EMBL/GenBank/DDBJ databases">
        <title>Sphingobacterium sp. DN00404 isolated from aquaculture water.</title>
        <authorList>
            <person name="Zhang M."/>
        </authorList>
    </citation>
    <scope>NUCLEOTIDE SEQUENCE [LARGE SCALE GENOMIC DNA]</scope>
    <source>
        <strain evidence="2 3">DN00404</strain>
    </source>
</reference>
<organism evidence="2 3">
    <name type="scientific">Sphingobacterium micropteri</name>
    <dbReference type="NCBI Taxonomy" id="2763501"/>
    <lineage>
        <taxon>Bacteria</taxon>
        <taxon>Pseudomonadati</taxon>
        <taxon>Bacteroidota</taxon>
        <taxon>Sphingobacteriia</taxon>
        <taxon>Sphingobacteriales</taxon>
        <taxon>Sphingobacteriaceae</taxon>
        <taxon>Sphingobacterium</taxon>
    </lineage>
</organism>
<gene>
    <name evidence="2" type="ORF">H8B06_02075</name>
</gene>
<dbReference type="EMBL" id="JACOIK010000001">
    <property type="protein sequence ID" value="MBD1431598.1"/>
    <property type="molecule type" value="Genomic_DNA"/>
</dbReference>
<evidence type="ECO:0000313" key="3">
    <source>
        <dbReference type="Proteomes" id="UP000602759"/>
    </source>
</evidence>
<protein>
    <submittedName>
        <fullName evidence="2">DUF4935 domain-containing protein</fullName>
    </submittedName>
</protein>
<dbReference type="Pfam" id="PF16289">
    <property type="entry name" value="PIN_12"/>
    <property type="match status" value="1"/>
</dbReference>
<evidence type="ECO:0000313" key="2">
    <source>
        <dbReference type="EMBL" id="MBD1431598.1"/>
    </source>
</evidence>
<keyword evidence="3" id="KW-1185">Reference proteome</keyword>
<dbReference type="InterPro" id="IPR032557">
    <property type="entry name" value="DUF4935"/>
</dbReference>
<sequence>MLYDDPYFKGINRFLLEESEQKKINLYISNIVIVEVLEKYKTRIKTEINNYKRSKNILLKLSTLTFYDIHLERDKLVEELDEYYKSLIKSDKIKLIMANEQIFSYVLDHILYKKPPFFNNKNELKDSLIWFSYAEYAGQNQLSNCILLTMNTKDFGENTGNLHPNLYDIHPFNLVADVKLLNHNLQLDVNTEKVSLSEQQVYEDKTADLLRQVVFTHEQDFFFEELEYVISEKFSVFNFDDSLNIKKPIIQLNHYTIKTFEDLTYEIDDGLQVITGTAHLKTAIDIFDPHPKRIENNLGIKHYGPYEKELKIHFEVRLTTFNKIEYFDISNLSENWFYEEDDLPF</sequence>
<comment type="caution">
    <text evidence="2">The sequence shown here is derived from an EMBL/GenBank/DDBJ whole genome shotgun (WGS) entry which is preliminary data.</text>
</comment>
<proteinExistence type="predicted"/>
<name>A0ABR7YJV3_9SPHI</name>